<reference evidence="4" key="1">
    <citation type="journal article" date="2019" name="Int. J. Syst. Evol. Microbiol.">
        <title>The Global Catalogue of Microorganisms (GCM) 10K type strain sequencing project: providing services to taxonomists for standard genome sequencing and annotation.</title>
        <authorList>
            <consortium name="The Broad Institute Genomics Platform"/>
            <consortium name="The Broad Institute Genome Sequencing Center for Infectious Disease"/>
            <person name="Wu L."/>
            <person name="Ma J."/>
        </authorList>
    </citation>
    <scope>NUCLEOTIDE SEQUENCE [LARGE SCALE GENOMIC DNA]</scope>
    <source>
        <strain evidence="4">JCM 17666</strain>
    </source>
</reference>
<keyword evidence="3" id="KW-0378">Hydrolase</keyword>
<evidence type="ECO:0000313" key="4">
    <source>
        <dbReference type="Proteomes" id="UP001501671"/>
    </source>
</evidence>
<dbReference type="InterPro" id="IPR029058">
    <property type="entry name" value="AB_hydrolase_fold"/>
</dbReference>
<dbReference type="EMBL" id="BAABFO010000039">
    <property type="protein sequence ID" value="GAA4343548.1"/>
    <property type="molecule type" value="Genomic_DNA"/>
</dbReference>
<dbReference type="InterPro" id="IPR050266">
    <property type="entry name" value="AB_hydrolase_sf"/>
</dbReference>
<proteinExistence type="predicted"/>
<evidence type="ECO:0000256" key="1">
    <source>
        <dbReference type="SAM" id="MobiDB-lite"/>
    </source>
</evidence>
<sequence length="289" mass="31723">MASEPPDPDGTRMPDSQGAGQTDLHYRIDDHTDPWVQPPVVLFVHGFAENTQAWRTWVPAFSRHFRVVRFDQRGFGESPPVDGRGFSTAQFVQDLHALMQAVSPRRPVHLVAGKSGGISAVAFGAAHPDRLASLTLVSPALQAPDTTGWLERMEQGGMYEWARSTMRQRLGDAMPEAGIEWWSRLMGATRLDTALAYMKWVSAVDCLPLLAGIRCPALVLAGNTARRGREAFLEMAARMPNGRYQEIEVDGYHAAAVAPDRCAAIVTDFIADIGHSDTNRGDHHAKQNA</sequence>
<dbReference type="PRINTS" id="PR00111">
    <property type="entry name" value="ABHYDROLASE"/>
</dbReference>
<dbReference type="PANTHER" id="PTHR43798:SF33">
    <property type="entry name" value="HYDROLASE, PUTATIVE (AFU_ORTHOLOGUE AFUA_2G14860)-RELATED"/>
    <property type="match status" value="1"/>
</dbReference>
<dbReference type="GO" id="GO:0016787">
    <property type="term" value="F:hydrolase activity"/>
    <property type="evidence" value="ECO:0007669"/>
    <property type="project" value="UniProtKB-KW"/>
</dbReference>
<dbReference type="Pfam" id="PF00561">
    <property type="entry name" value="Abhydrolase_1"/>
    <property type="match status" value="1"/>
</dbReference>
<feature type="region of interest" description="Disordered" evidence="1">
    <location>
        <begin position="1"/>
        <end position="22"/>
    </location>
</feature>
<keyword evidence="4" id="KW-1185">Reference proteome</keyword>
<protein>
    <submittedName>
        <fullName evidence="3">Alpha/beta fold hydrolase</fullName>
    </submittedName>
</protein>
<comment type="caution">
    <text evidence="3">The sequence shown here is derived from an EMBL/GenBank/DDBJ whole genome shotgun (WGS) entry which is preliminary data.</text>
</comment>
<evidence type="ECO:0000259" key="2">
    <source>
        <dbReference type="Pfam" id="PF00561"/>
    </source>
</evidence>
<name>A0ABP8HSA7_9BURK</name>
<dbReference type="SUPFAM" id="SSF53474">
    <property type="entry name" value="alpha/beta-Hydrolases"/>
    <property type="match status" value="1"/>
</dbReference>
<accession>A0ABP8HSA7</accession>
<feature type="domain" description="AB hydrolase-1" evidence="2">
    <location>
        <begin position="39"/>
        <end position="146"/>
    </location>
</feature>
<dbReference type="PANTHER" id="PTHR43798">
    <property type="entry name" value="MONOACYLGLYCEROL LIPASE"/>
    <property type="match status" value="1"/>
</dbReference>
<dbReference type="Gene3D" id="3.40.50.1820">
    <property type="entry name" value="alpha/beta hydrolase"/>
    <property type="match status" value="1"/>
</dbReference>
<evidence type="ECO:0000313" key="3">
    <source>
        <dbReference type="EMBL" id="GAA4343548.1"/>
    </source>
</evidence>
<organism evidence="3 4">
    <name type="scientific">Pigmentiphaga soli</name>
    <dbReference type="NCBI Taxonomy" id="1007095"/>
    <lineage>
        <taxon>Bacteria</taxon>
        <taxon>Pseudomonadati</taxon>
        <taxon>Pseudomonadota</taxon>
        <taxon>Betaproteobacteria</taxon>
        <taxon>Burkholderiales</taxon>
        <taxon>Alcaligenaceae</taxon>
        <taxon>Pigmentiphaga</taxon>
    </lineage>
</organism>
<dbReference type="Proteomes" id="UP001501671">
    <property type="component" value="Unassembled WGS sequence"/>
</dbReference>
<dbReference type="InterPro" id="IPR000073">
    <property type="entry name" value="AB_hydrolase_1"/>
</dbReference>
<gene>
    <name evidence="3" type="ORF">GCM10023144_46630</name>
</gene>